<dbReference type="RefSeq" id="WP_189488958.1">
    <property type="nucleotide sequence ID" value="NZ_BMZB01000008.1"/>
</dbReference>
<keyword evidence="2" id="KW-1185">Reference proteome</keyword>
<dbReference type="AlphaFoldDB" id="A0A918UZD4"/>
<reference evidence="1" key="2">
    <citation type="submission" date="2020-09" db="EMBL/GenBank/DDBJ databases">
        <authorList>
            <person name="Sun Q."/>
            <person name="Kim S."/>
        </authorList>
    </citation>
    <scope>NUCLEOTIDE SEQUENCE</scope>
    <source>
        <strain evidence="1">KCTC 32296</strain>
    </source>
</reference>
<evidence type="ECO:0000313" key="2">
    <source>
        <dbReference type="Proteomes" id="UP000662572"/>
    </source>
</evidence>
<reference evidence="1" key="1">
    <citation type="journal article" date="2014" name="Int. J. Syst. Evol. Microbiol.">
        <title>Complete genome sequence of Corynebacterium casei LMG S-19264T (=DSM 44701T), isolated from a smear-ripened cheese.</title>
        <authorList>
            <consortium name="US DOE Joint Genome Institute (JGI-PGF)"/>
            <person name="Walter F."/>
            <person name="Albersmeier A."/>
            <person name="Kalinowski J."/>
            <person name="Ruckert C."/>
        </authorList>
    </citation>
    <scope>NUCLEOTIDE SEQUENCE</scope>
    <source>
        <strain evidence="1">KCTC 32296</strain>
    </source>
</reference>
<accession>A0A918UZD4</accession>
<name>A0A918UZD4_9CAUL</name>
<organism evidence="1 2">
    <name type="scientific">Asticcacaulis endophyticus</name>
    <dbReference type="NCBI Taxonomy" id="1395890"/>
    <lineage>
        <taxon>Bacteria</taxon>
        <taxon>Pseudomonadati</taxon>
        <taxon>Pseudomonadota</taxon>
        <taxon>Alphaproteobacteria</taxon>
        <taxon>Caulobacterales</taxon>
        <taxon>Caulobacteraceae</taxon>
        <taxon>Asticcacaulis</taxon>
    </lineage>
</organism>
<sequence>MNCYPIYYLRKAEGNRPQLWKVDAEGTWGLTPLHTAKAFPTTPDRQIWDINAESGWRKEQFVEPKLAPGQFYQRIARPFAFDSAFGCPLTEADHRYIAEAVGQLEVFCRDLDAICRTVHPAKENYSAFGHDIRNLLILACTEIEAHWKGILRLNGRKGKSTTDYVALLPIMKLNDYELRFNRYSWLGQFSPFQNWGNKETATADLLWYAAYNGVKHNREQEFHSASLEQAFNAVAACAILLVAQFGLQGLGYIDQTQIGLLSNFGFTELPQWDLEDHYIDWFSESEGEFQAVEYPW</sequence>
<proteinExistence type="predicted"/>
<gene>
    <name evidence="1" type="ORF">GCM10011273_34350</name>
</gene>
<dbReference type="Proteomes" id="UP000662572">
    <property type="component" value="Unassembled WGS sequence"/>
</dbReference>
<dbReference type="EMBL" id="BMZB01000008">
    <property type="protein sequence ID" value="GGZ44808.1"/>
    <property type="molecule type" value="Genomic_DNA"/>
</dbReference>
<protein>
    <submittedName>
        <fullName evidence="1">Uncharacterized protein</fullName>
    </submittedName>
</protein>
<evidence type="ECO:0000313" key="1">
    <source>
        <dbReference type="EMBL" id="GGZ44808.1"/>
    </source>
</evidence>
<comment type="caution">
    <text evidence="1">The sequence shown here is derived from an EMBL/GenBank/DDBJ whole genome shotgun (WGS) entry which is preliminary data.</text>
</comment>